<accession>A0ABX1U1Q4</accession>
<keyword evidence="3" id="KW-1185">Reference proteome</keyword>
<dbReference type="RefSeq" id="WP_102385271.1">
    <property type="nucleotide sequence ID" value="NZ_JABBXC010000001.1"/>
</dbReference>
<evidence type="ECO:0000256" key="1">
    <source>
        <dbReference type="SAM" id="MobiDB-lite"/>
    </source>
</evidence>
<dbReference type="EMBL" id="JABCJR010000001">
    <property type="protein sequence ID" value="NMR68408.1"/>
    <property type="molecule type" value="Genomic_DNA"/>
</dbReference>
<reference evidence="2 3" key="1">
    <citation type="submission" date="2020-04" db="EMBL/GenBank/DDBJ databases">
        <title>WGS-Seq of Vibrio isolated by the O'Toole Lab.</title>
        <authorList>
            <person name="Mckone K.P."/>
            <person name="Whitaker R."/>
            <person name="Sevigney J.L."/>
            <person name="Herring J.B."/>
            <person name="O'Toole G."/>
        </authorList>
    </citation>
    <scope>NUCLEOTIDE SEQUENCE [LARGE SCALE GENOMIC DNA]</scope>
    <source>
        <strain evidence="2 3">BS_02</strain>
    </source>
</reference>
<organism evidence="2 3">
    <name type="scientific">Vibrio breoganii</name>
    <dbReference type="NCBI Taxonomy" id="553239"/>
    <lineage>
        <taxon>Bacteria</taxon>
        <taxon>Pseudomonadati</taxon>
        <taxon>Pseudomonadota</taxon>
        <taxon>Gammaproteobacteria</taxon>
        <taxon>Vibrionales</taxon>
        <taxon>Vibrionaceae</taxon>
        <taxon>Vibrio</taxon>
    </lineage>
</organism>
<feature type="region of interest" description="Disordered" evidence="1">
    <location>
        <begin position="1"/>
        <end position="36"/>
    </location>
</feature>
<dbReference type="Proteomes" id="UP000590068">
    <property type="component" value="Unassembled WGS sequence"/>
</dbReference>
<evidence type="ECO:0000313" key="3">
    <source>
        <dbReference type="Proteomes" id="UP000590068"/>
    </source>
</evidence>
<name>A0ABX1U1Q4_9VIBR</name>
<evidence type="ECO:0000313" key="2">
    <source>
        <dbReference type="EMBL" id="NMR68408.1"/>
    </source>
</evidence>
<sequence length="105" mass="11946">MVTANTSLTKRRHNEKKSSFASFGSQRKKMSRQTMRNNRLAEFVVTLMKGGWNKADTLKATETKFELSANQVRSGLHEYINRVGNLHGNITDPNEVEAFLGKMEK</sequence>
<proteinExistence type="predicted"/>
<gene>
    <name evidence="2" type="ORF">HJ568_00270</name>
</gene>
<comment type="caution">
    <text evidence="2">The sequence shown here is derived from an EMBL/GenBank/DDBJ whole genome shotgun (WGS) entry which is preliminary data.</text>
</comment>
<protein>
    <submittedName>
        <fullName evidence="2">Uncharacterized protein</fullName>
    </submittedName>
</protein>